<protein>
    <submittedName>
        <fullName evidence="2">RES domain-containing protein</fullName>
    </submittedName>
</protein>
<organism evidence="2 3">
    <name type="scientific">Conexibacter arvalis</name>
    <dbReference type="NCBI Taxonomy" id="912552"/>
    <lineage>
        <taxon>Bacteria</taxon>
        <taxon>Bacillati</taxon>
        <taxon>Actinomycetota</taxon>
        <taxon>Thermoleophilia</taxon>
        <taxon>Solirubrobacterales</taxon>
        <taxon>Conexibacteraceae</taxon>
        <taxon>Conexibacter</taxon>
    </lineage>
</organism>
<dbReference type="Proteomes" id="UP000585272">
    <property type="component" value="Unassembled WGS sequence"/>
</dbReference>
<keyword evidence="3" id="KW-1185">Reference proteome</keyword>
<feature type="domain" description="RES" evidence="1">
    <location>
        <begin position="24"/>
        <end position="173"/>
    </location>
</feature>
<comment type="caution">
    <text evidence="2">The sequence shown here is derived from an EMBL/GenBank/DDBJ whole genome shotgun (WGS) entry which is preliminary data.</text>
</comment>
<dbReference type="Pfam" id="PF08808">
    <property type="entry name" value="RES"/>
    <property type="match status" value="1"/>
</dbReference>
<dbReference type="AlphaFoldDB" id="A0A840IF48"/>
<sequence>MAAARARSTPCGGAYSRLAEPGWADPLDTSWSRRAGGRWNARGSYGVLYLNGSDELARLQVAHKLAGQPFGVEDLDPSEQHDLVRVDVADREARDCVTADGLAAVGLPASYPRDHAGDLVGHERCQPLGADARDDGLAGVLCRSAAGRGRHDHELALFDSAIDAVTQGERLPFDRWYWGARS</sequence>
<accession>A0A840IF48</accession>
<evidence type="ECO:0000313" key="3">
    <source>
        <dbReference type="Proteomes" id="UP000585272"/>
    </source>
</evidence>
<proteinExistence type="predicted"/>
<dbReference type="InterPro" id="IPR014914">
    <property type="entry name" value="RES_dom"/>
</dbReference>
<evidence type="ECO:0000259" key="1">
    <source>
        <dbReference type="Pfam" id="PF08808"/>
    </source>
</evidence>
<dbReference type="RefSeq" id="WP_183343179.1">
    <property type="nucleotide sequence ID" value="NZ_JACHNU010000004.1"/>
</dbReference>
<evidence type="ECO:0000313" key="2">
    <source>
        <dbReference type="EMBL" id="MBB4663449.1"/>
    </source>
</evidence>
<name>A0A840IF48_9ACTN</name>
<reference evidence="2 3" key="1">
    <citation type="submission" date="2020-08" db="EMBL/GenBank/DDBJ databases">
        <title>Genomic Encyclopedia of Archaeal and Bacterial Type Strains, Phase II (KMG-II): from individual species to whole genera.</title>
        <authorList>
            <person name="Goeker M."/>
        </authorList>
    </citation>
    <scope>NUCLEOTIDE SEQUENCE [LARGE SCALE GENOMIC DNA]</scope>
    <source>
        <strain evidence="2 3">DSM 23288</strain>
    </source>
</reference>
<gene>
    <name evidence="2" type="ORF">BDZ31_003044</name>
</gene>
<dbReference type="EMBL" id="JACHNU010000004">
    <property type="protein sequence ID" value="MBB4663449.1"/>
    <property type="molecule type" value="Genomic_DNA"/>
</dbReference>